<keyword evidence="7" id="KW-0902">Two-component regulatory system</keyword>
<evidence type="ECO:0000256" key="3">
    <source>
        <dbReference type="ARBA" id="ARBA00012438"/>
    </source>
</evidence>
<dbReference type="Gene3D" id="1.10.287.130">
    <property type="match status" value="1"/>
</dbReference>
<reference evidence="12 13" key="1">
    <citation type="submission" date="2020-10" db="EMBL/GenBank/DDBJ databases">
        <title>Wide distribution of Phycisphaera-like planctomycetes from WD2101 soil group in peatlands and genome analysis of the first cultivated representative.</title>
        <authorList>
            <person name="Dedysh S.N."/>
            <person name="Beletsky A.V."/>
            <person name="Ivanova A."/>
            <person name="Kulichevskaya I.S."/>
            <person name="Suzina N.E."/>
            <person name="Philippov D.A."/>
            <person name="Rakitin A.L."/>
            <person name="Mardanov A.V."/>
            <person name="Ravin N.V."/>
        </authorList>
    </citation>
    <scope>NUCLEOTIDE SEQUENCE [LARGE SCALE GENOMIC DNA]</scope>
    <source>
        <strain evidence="12 13">M1803</strain>
    </source>
</reference>
<evidence type="ECO:0000313" key="13">
    <source>
        <dbReference type="Proteomes" id="UP000593765"/>
    </source>
</evidence>
<evidence type="ECO:0000259" key="10">
    <source>
        <dbReference type="PROSITE" id="PS50109"/>
    </source>
</evidence>
<dbReference type="SMART" id="SM00387">
    <property type="entry name" value="HATPase_c"/>
    <property type="match status" value="1"/>
</dbReference>
<organism evidence="12 13">
    <name type="scientific">Humisphaera borealis</name>
    <dbReference type="NCBI Taxonomy" id="2807512"/>
    <lineage>
        <taxon>Bacteria</taxon>
        <taxon>Pseudomonadati</taxon>
        <taxon>Planctomycetota</taxon>
        <taxon>Phycisphaerae</taxon>
        <taxon>Tepidisphaerales</taxon>
        <taxon>Tepidisphaeraceae</taxon>
        <taxon>Humisphaera</taxon>
    </lineage>
</organism>
<dbReference type="GO" id="GO:0016020">
    <property type="term" value="C:membrane"/>
    <property type="evidence" value="ECO:0007669"/>
    <property type="project" value="UniProtKB-SubCell"/>
</dbReference>
<dbReference type="PANTHER" id="PTHR43711:SF31">
    <property type="entry name" value="HISTIDINE KINASE"/>
    <property type="match status" value="1"/>
</dbReference>
<dbReference type="Gene3D" id="6.10.340.10">
    <property type="match status" value="1"/>
</dbReference>
<dbReference type="SMART" id="SM00304">
    <property type="entry name" value="HAMP"/>
    <property type="match status" value="1"/>
</dbReference>
<dbReference type="InterPro" id="IPR021796">
    <property type="entry name" value="Tll0287-like_dom"/>
</dbReference>
<feature type="transmembrane region" description="Helical" evidence="9">
    <location>
        <begin position="251"/>
        <end position="271"/>
    </location>
</feature>
<dbReference type="InterPro" id="IPR036097">
    <property type="entry name" value="HisK_dim/P_sf"/>
</dbReference>
<dbReference type="Pfam" id="PF11845">
    <property type="entry name" value="Tll0287-like"/>
    <property type="match status" value="1"/>
</dbReference>
<dbReference type="EC" id="2.7.13.3" evidence="3"/>
<evidence type="ECO:0000256" key="8">
    <source>
        <dbReference type="SAM" id="MobiDB-lite"/>
    </source>
</evidence>
<dbReference type="GO" id="GO:0000155">
    <property type="term" value="F:phosphorelay sensor kinase activity"/>
    <property type="evidence" value="ECO:0007669"/>
    <property type="project" value="InterPro"/>
</dbReference>
<evidence type="ECO:0000259" key="11">
    <source>
        <dbReference type="PROSITE" id="PS50885"/>
    </source>
</evidence>
<feature type="region of interest" description="Disordered" evidence="8">
    <location>
        <begin position="79"/>
        <end position="111"/>
    </location>
</feature>
<feature type="compositionally biased region" description="Polar residues" evidence="8">
    <location>
        <begin position="98"/>
        <end position="111"/>
    </location>
</feature>
<comment type="catalytic activity">
    <reaction evidence="1">
        <text>ATP + protein L-histidine = ADP + protein N-phospho-L-histidine.</text>
        <dbReference type="EC" id="2.7.13.3"/>
    </reaction>
</comment>
<keyword evidence="4" id="KW-0597">Phosphoprotein</keyword>
<evidence type="ECO:0000256" key="9">
    <source>
        <dbReference type="SAM" id="Phobius"/>
    </source>
</evidence>
<dbReference type="SUPFAM" id="SSF55874">
    <property type="entry name" value="ATPase domain of HSP90 chaperone/DNA topoisomerase II/histidine kinase"/>
    <property type="match status" value="1"/>
</dbReference>
<dbReference type="PANTHER" id="PTHR43711">
    <property type="entry name" value="TWO-COMPONENT HISTIDINE KINASE"/>
    <property type="match status" value="1"/>
</dbReference>
<dbReference type="InterPro" id="IPR050736">
    <property type="entry name" value="Sensor_HK_Regulatory"/>
</dbReference>
<dbReference type="InterPro" id="IPR005467">
    <property type="entry name" value="His_kinase_dom"/>
</dbReference>
<dbReference type="Pfam" id="PF00512">
    <property type="entry name" value="HisKA"/>
    <property type="match status" value="1"/>
</dbReference>
<gene>
    <name evidence="12" type="ORF">IPV69_06425</name>
</gene>
<dbReference type="Gene3D" id="3.30.565.10">
    <property type="entry name" value="Histidine kinase-like ATPase, C-terminal domain"/>
    <property type="match status" value="1"/>
</dbReference>
<sequence length="626" mass="67885">MFRKIQQLRISLAKKCQLLFGAAVLLIIAAALFVPWHRIEQLTEQLNERTASSLAEHAAAQHARGGQFATEGPRTVSPAAIAGTRPATMPTTRPASVARQTTADLPTGPQTRLTQIGARRDASDLSRFEARATAHFLRDRDAPSYSAYYERDDGSSGYRYAQPLRFGGDCRTCHVAVQAKEAIAALTQPATRSAMRGTSVATTSPGSLNPLPVNPLPTEANDGDTLPVLAGIVSVEFPSRIDAAERQLNRVFILGALLLASALAITTFYYITTRLILQPVRVLQETADKVALGDLNIRSDISTGDEFQQLAETFNKMLTNLKGSSDKLVALNKSLDLRLGQLAESNVALFESNRLKSEFLANVSHELRTPLNSILGFADLLKDAIGAPTEAKSTRYINNILTSGRHLLDLINDLLDLAKIEAGRMEVRSEPLSVSDMFEGLTNLLQSLLQQKKLTLSVSTSADVPILQTDPGKLQQVLYNFLSNAIKFSPSGQIIDLKATLEEPELTSGDGGEMPTSTPRLPRPDRARNEMSDETYVRISVVDRGPGIAPDKQNVIFEKFRQIDGGHTRSHGGSGLGLAISKELMLLMGGTIGVKSKVGEGATFWILLPIKISPGTRDLRAKLVMS</sequence>
<dbReference type="PROSITE" id="PS50109">
    <property type="entry name" value="HIS_KIN"/>
    <property type="match status" value="1"/>
</dbReference>
<keyword evidence="5" id="KW-0808">Transferase</keyword>
<evidence type="ECO:0000256" key="2">
    <source>
        <dbReference type="ARBA" id="ARBA00004370"/>
    </source>
</evidence>
<dbReference type="InterPro" id="IPR036890">
    <property type="entry name" value="HATPase_C_sf"/>
</dbReference>
<dbReference type="CDD" id="cd06225">
    <property type="entry name" value="HAMP"/>
    <property type="match status" value="1"/>
</dbReference>
<evidence type="ECO:0000256" key="6">
    <source>
        <dbReference type="ARBA" id="ARBA00022777"/>
    </source>
</evidence>
<feature type="domain" description="Histidine kinase" evidence="10">
    <location>
        <begin position="362"/>
        <end position="612"/>
    </location>
</feature>
<dbReference type="SUPFAM" id="SSF47384">
    <property type="entry name" value="Homodimeric domain of signal transducing histidine kinase"/>
    <property type="match status" value="1"/>
</dbReference>
<protein>
    <recommendedName>
        <fullName evidence="3">histidine kinase</fullName>
        <ecNumber evidence="3">2.7.13.3</ecNumber>
    </recommendedName>
</protein>
<dbReference type="InterPro" id="IPR004358">
    <property type="entry name" value="Sig_transdc_His_kin-like_C"/>
</dbReference>
<feature type="compositionally biased region" description="Low complexity" evidence="8">
    <location>
        <begin position="84"/>
        <end position="95"/>
    </location>
</feature>
<name>A0A7M2X2K1_9BACT</name>
<dbReference type="CDD" id="cd00082">
    <property type="entry name" value="HisKA"/>
    <property type="match status" value="1"/>
</dbReference>
<evidence type="ECO:0000313" key="12">
    <source>
        <dbReference type="EMBL" id="QOV90990.1"/>
    </source>
</evidence>
<keyword evidence="9" id="KW-0812">Transmembrane</keyword>
<dbReference type="EMBL" id="CP063458">
    <property type="protein sequence ID" value="QOV90990.1"/>
    <property type="molecule type" value="Genomic_DNA"/>
</dbReference>
<dbReference type="FunFam" id="1.10.287.130:FF:000001">
    <property type="entry name" value="Two-component sensor histidine kinase"/>
    <property type="match status" value="1"/>
</dbReference>
<dbReference type="SMART" id="SM00388">
    <property type="entry name" value="HisKA"/>
    <property type="match status" value="1"/>
</dbReference>
<accession>A0A7M2X2K1</accession>
<dbReference type="InterPro" id="IPR003661">
    <property type="entry name" value="HisK_dim/P_dom"/>
</dbReference>
<feature type="domain" description="HAMP" evidence="11">
    <location>
        <begin position="274"/>
        <end position="326"/>
    </location>
</feature>
<proteinExistence type="predicted"/>
<dbReference type="SUPFAM" id="SSF158472">
    <property type="entry name" value="HAMP domain-like"/>
    <property type="match status" value="1"/>
</dbReference>
<comment type="subcellular location">
    <subcellularLocation>
        <location evidence="2">Membrane</location>
    </subcellularLocation>
</comment>
<dbReference type="Pfam" id="PF00672">
    <property type="entry name" value="HAMP"/>
    <property type="match status" value="1"/>
</dbReference>
<dbReference type="PRINTS" id="PR00344">
    <property type="entry name" value="BCTRLSENSOR"/>
</dbReference>
<evidence type="ECO:0000256" key="1">
    <source>
        <dbReference type="ARBA" id="ARBA00000085"/>
    </source>
</evidence>
<dbReference type="InterPro" id="IPR003660">
    <property type="entry name" value="HAMP_dom"/>
</dbReference>
<dbReference type="PROSITE" id="PS50885">
    <property type="entry name" value="HAMP"/>
    <property type="match status" value="1"/>
</dbReference>
<feature type="region of interest" description="Disordered" evidence="8">
    <location>
        <begin position="505"/>
        <end position="527"/>
    </location>
</feature>
<evidence type="ECO:0000256" key="5">
    <source>
        <dbReference type="ARBA" id="ARBA00022679"/>
    </source>
</evidence>
<keyword evidence="9" id="KW-1133">Transmembrane helix</keyword>
<keyword evidence="6" id="KW-0418">Kinase</keyword>
<dbReference type="InterPro" id="IPR003594">
    <property type="entry name" value="HATPase_dom"/>
</dbReference>
<evidence type="ECO:0000256" key="4">
    <source>
        <dbReference type="ARBA" id="ARBA00022553"/>
    </source>
</evidence>
<dbReference type="CDD" id="cd16922">
    <property type="entry name" value="HATPase_EvgS-ArcB-TorS-like"/>
    <property type="match status" value="1"/>
</dbReference>
<dbReference type="FunFam" id="3.30.565.10:FF:000010">
    <property type="entry name" value="Sensor histidine kinase RcsC"/>
    <property type="match status" value="1"/>
</dbReference>
<dbReference type="KEGG" id="hbs:IPV69_06425"/>
<dbReference type="AlphaFoldDB" id="A0A7M2X2K1"/>
<dbReference type="Pfam" id="PF02518">
    <property type="entry name" value="HATPase_c"/>
    <property type="match status" value="1"/>
</dbReference>
<keyword evidence="9" id="KW-0472">Membrane</keyword>
<evidence type="ECO:0000256" key="7">
    <source>
        <dbReference type="ARBA" id="ARBA00023012"/>
    </source>
</evidence>
<dbReference type="Proteomes" id="UP000593765">
    <property type="component" value="Chromosome"/>
</dbReference>
<keyword evidence="13" id="KW-1185">Reference proteome</keyword>